<evidence type="ECO:0000313" key="3">
    <source>
        <dbReference type="Proteomes" id="UP000018144"/>
    </source>
</evidence>
<name>U4LI72_PYROM</name>
<reference evidence="2 3" key="1">
    <citation type="journal article" date="2013" name="PLoS Genet.">
        <title>The genome and development-dependent transcriptomes of Pyronema confluens: a window into fungal evolution.</title>
        <authorList>
            <person name="Traeger S."/>
            <person name="Altegoer F."/>
            <person name="Freitag M."/>
            <person name="Gabaldon T."/>
            <person name="Kempken F."/>
            <person name="Kumar A."/>
            <person name="Marcet-Houben M."/>
            <person name="Poggeler S."/>
            <person name="Stajich J.E."/>
            <person name="Nowrousian M."/>
        </authorList>
    </citation>
    <scope>NUCLEOTIDE SEQUENCE [LARGE SCALE GENOMIC DNA]</scope>
    <source>
        <strain evidence="3">CBS 100304</strain>
        <tissue evidence="2">Vegetative mycelium</tissue>
    </source>
</reference>
<feature type="compositionally biased region" description="Low complexity" evidence="1">
    <location>
        <begin position="15"/>
        <end position="27"/>
    </location>
</feature>
<sequence>MSRLLQCRPSPPPSLSTSALSSQTKGISSSIPAAIPSITVSPPSPTLPKLDLESLGLRFPGPETAFDCNYKFWGSTTGGTEIPEVSFEEFHWRREDSRDRDSNAELSSTKATGTGTGTGTGTSTQTTSTTASATTATQNTNVFSKPASPVKSTPPAIPPRTSSVAQKQLEEINRRFQHILENHEALVTLPLYWGLDNNEVSFEENRIEGSETGSKIGALITAHQERSDPMMAFDCAPRFVGLLDWSFEEDRLEEMMSPVQHDDIVKTWNTILCALADDMFERVDDSSYLSQPPKFEGGKFFFQISRAYTGLEFYRPKEDRAWRRKCSFRECLNVQHDWFFRIREDDQRQMVPRGNISRSGLLRKTPGGVNRIFVEEDHLIELLPEVDWPTTGYKGDKQQIKTTRRKETGGLLRADSGFMSIIPRDTLLPIGYYPVGRLEPFVVKKGTNLRREVYVEDLESYEPKPMKPRYRKLVASAPPLGPRPPPQSQSQASKWWLKPINGPSIADAAPVVRRTRSDAIRIDRRRR</sequence>
<feature type="compositionally biased region" description="Low complexity" evidence="1">
    <location>
        <begin position="121"/>
        <end position="137"/>
    </location>
</feature>
<protein>
    <submittedName>
        <fullName evidence="2">Uncharacterized protein</fullName>
    </submittedName>
</protein>
<proteinExistence type="predicted"/>
<gene>
    <name evidence="2" type="ORF">PCON_11428</name>
</gene>
<keyword evidence="3" id="KW-1185">Reference proteome</keyword>
<feature type="region of interest" description="Disordered" evidence="1">
    <location>
        <begin position="475"/>
        <end position="494"/>
    </location>
</feature>
<dbReference type="AlphaFoldDB" id="U4LI72"/>
<dbReference type="OrthoDB" id="10309202at2759"/>
<feature type="region of interest" description="Disordered" evidence="1">
    <location>
        <begin position="93"/>
        <end position="163"/>
    </location>
</feature>
<dbReference type="EMBL" id="HF935650">
    <property type="protein sequence ID" value="CCX31784.1"/>
    <property type="molecule type" value="Genomic_DNA"/>
</dbReference>
<dbReference type="Proteomes" id="UP000018144">
    <property type="component" value="Unassembled WGS sequence"/>
</dbReference>
<accession>U4LI72</accession>
<evidence type="ECO:0000313" key="2">
    <source>
        <dbReference type="EMBL" id="CCX31784.1"/>
    </source>
</evidence>
<feature type="compositionally biased region" description="Basic and acidic residues" evidence="1">
    <location>
        <begin position="93"/>
        <end position="103"/>
    </location>
</feature>
<feature type="region of interest" description="Disordered" evidence="1">
    <location>
        <begin position="1"/>
        <end position="27"/>
    </location>
</feature>
<organism evidence="2 3">
    <name type="scientific">Pyronema omphalodes (strain CBS 100304)</name>
    <name type="common">Pyronema confluens</name>
    <dbReference type="NCBI Taxonomy" id="1076935"/>
    <lineage>
        <taxon>Eukaryota</taxon>
        <taxon>Fungi</taxon>
        <taxon>Dikarya</taxon>
        <taxon>Ascomycota</taxon>
        <taxon>Pezizomycotina</taxon>
        <taxon>Pezizomycetes</taxon>
        <taxon>Pezizales</taxon>
        <taxon>Pyronemataceae</taxon>
        <taxon>Pyronema</taxon>
    </lineage>
</organism>
<evidence type="ECO:0000256" key="1">
    <source>
        <dbReference type="SAM" id="MobiDB-lite"/>
    </source>
</evidence>